<sequence length="287" mass="29513">MQPFIAVDWGTTNRRAFRIEDGAVVATERDDRGAAAVAAGEYDAEVAGIRERLGDLPMLLAGMVGSNIGWRSVPYVAAPAGLADVAAALDRIDDRTAIVPGLSYRDGLHADVMRGEEVQLLGAIAAELVPADALLCQPGTHCKWATVEGGRIARFTTAMTGELFALLRAHGILSRQLGHPVEPGAAFLEGVAEGAKRDLAAGLFAIRARGVLGLADDAHAASFASGLLIGADTAARIEAGATVHILADPALGALYASAIGALGGTSHHIDSQAAFVAGITRIQDLVA</sequence>
<dbReference type="EMBL" id="QAYE01000005">
    <property type="protein sequence ID" value="PTW46286.1"/>
    <property type="molecule type" value="Genomic_DNA"/>
</dbReference>
<dbReference type="AlphaFoldDB" id="A0A2T5U458"/>
<reference evidence="1 2" key="1">
    <citation type="submission" date="2018-04" db="EMBL/GenBank/DDBJ databases">
        <title>Genomic Encyclopedia of Type Strains, Phase III (KMG-III): the genomes of soil and plant-associated and newly described type strains.</title>
        <authorList>
            <person name="Whitman W."/>
        </authorList>
    </citation>
    <scope>NUCLEOTIDE SEQUENCE [LARGE SCALE GENOMIC DNA]</scope>
    <source>
        <strain evidence="1 2">MA-olki</strain>
    </source>
</reference>
<dbReference type="Proteomes" id="UP000244013">
    <property type="component" value="Unassembled WGS sequence"/>
</dbReference>
<dbReference type="InterPro" id="IPR042258">
    <property type="entry name" value="DGOK_N"/>
</dbReference>
<dbReference type="CDD" id="cd24012">
    <property type="entry name" value="ASKHA_NBD_KDGal-kinase"/>
    <property type="match status" value="1"/>
</dbReference>
<evidence type="ECO:0000313" key="1">
    <source>
        <dbReference type="EMBL" id="PTW46286.1"/>
    </source>
</evidence>
<dbReference type="GeneID" id="91006121"/>
<gene>
    <name evidence="1" type="ORF">C8J25_10564</name>
</gene>
<dbReference type="Gene3D" id="3.30.420.310">
    <property type="entry name" value="2-keto-3-deoxy-galactonokinase, C-terminal domain"/>
    <property type="match status" value="1"/>
</dbReference>
<proteinExistence type="predicted"/>
<dbReference type="RefSeq" id="WP_107954383.1">
    <property type="nucleotide sequence ID" value="NZ_QAYE01000005.1"/>
</dbReference>
<comment type="caution">
    <text evidence="1">The sequence shown here is derived from an EMBL/GenBank/DDBJ whole genome shotgun (WGS) entry which is preliminary data.</text>
</comment>
<name>A0A2T5U458_9SPHN</name>
<keyword evidence="1" id="KW-0808">Transferase</keyword>
<dbReference type="Gene3D" id="3.30.420.300">
    <property type="entry name" value="2-keto-3-deoxy-galactonokinase, substrate binding domain"/>
    <property type="match status" value="1"/>
</dbReference>
<evidence type="ECO:0000313" key="2">
    <source>
        <dbReference type="Proteomes" id="UP000244013"/>
    </source>
</evidence>
<dbReference type="InterPro" id="IPR042257">
    <property type="entry name" value="DGOK_C"/>
</dbReference>
<dbReference type="GO" id="GO:0008671">
    <property type="term" value="F:2-dehydro-3-deoxygalactonokinase activity"/>
    <property type="evidence" value="ECO:0007669"/>
    <property type="project" value="InterPro"/>
</dbReference>
<protein>
    <submittedName>
        <fullName evidence="1">2-dehydro-3-deoxygalactonokinase</fullName>
    </submittedName>
</protein>
<dbReference type="GO" id="GO:0034194">
    <property type="term" value="P:D-galactonate catabolic process"/>
    <property type="evidence" value="ECO:0007669"/>
    <property type="project" value="InterPro"/>
</dbReference>
<dbReference type="Pfam" id="PF05035">
    <property type="entry name" value="DGOK"/>
    <property type="match status" value="1"/>
</dbReference>
<dbReference type="OrthoDB" id="256574at2"/>
<accession>A0A2T5U458</accession>
<keyword evidence="1" id="KW-0418">Kinase</keyword>
<dbReference type="InterPro" id="IPR007729">
    <property type="entry name" value="DGOK"/>
</dbReference>
<organism evidence="1 2">
    <name type="scientific">Sphingomonas faeni</name>
    <dbReference type="NCBI Taxonomy" id="185950"/>
    <lineage>
        <taxon>Bacteria</taxon>
        <taxon>Pseudomonadati</taxon>
        <taxon>Pseudomonadota</taxon>
        <taxon>Alphaproteobacteria</taxon>
        <taxon>Sphingomonadales</taxon>
        <taxon>Sphingomonadaceae</taxon>
        <taxon>Sphingomonas</taxon>
    </lineage>
</organism>